<sequence>MNSLSMAKAYIRQAEERKKHAEEAFESGNYPYVIRQCQEAVELSLKAALRIVGIEPPKLHDVGPILRKNKDLFPEWFRENVDKMASISRTLRRERETSMYGDEELSLPPEEIYSKEDAKMALEGCNFVLKNCKKLLEEFIQNTSSQNP</sequence>
<dbReference type="Gene3D" id="1.20.120.330">
    <property type="entry name" value="Nucleotidyltransferases domain 2"/>
    <property type="match status" value="1"/>
</dbReference>
<name>D3S256_FERPA</name>
<organism evidence="2 3">
    <name type="scientific">Ferroglobus placidus (strain DSM 10642 / AEDII12DO)</name>
    <dbReference type="NCBI Taxonomy" id="589924"/>
    <lineage>
        <taxon>Archaea</taxon>
        <taxon>Methanobacteriati</taxon>
        <taxon>Methanobacteriota</taxon>
        <taxon>Archaeoglobi</taxon>
        <taxon>Archaeoglobales</taxon>
        <taxon>Archaeoglobaceae</taxon>
        <taxon>Ferroglobus</taxon>
    </lineage>
</organism>
<dbReference type="InterPro" id="IPR007842">
    <property type="entry name" value="HEPN_dom"/>
</dbReference>
<dbReference type="SUPFAM" id="SSF81593">
    <property type="entry name" value="Nucleotidyltransferase substrate binding subunit/domain"/>
    <property type="match status" value="1"/>
</dbReference>
<evidence type="ECO:0000259" key="1">
    <source>
        <dbReference type="PROSITE" id="PS50910"/>
    </source>
</evidence>
<dbReference type="KEGG" id="fpl:Ferp_2439"/>
<dbReference type="RefSeq" id="WP_012966881.1">
    <property type="nucleotide sequence ID" value="NC_013849.1"/>
</dbReference>
<protein>
    <submittedName>
        <fullName evidence="2">HEPN domain protein</fullName>
    </submittedName>
</protein>
<evidence type="ECO:0000313" key="2">
    <source>
        <dbReference type="EMBL" id="ADC66547.1"/>
    </source>
</evidence>
<feature type="domain" description="HEPN" evidence="1">
    <location>
        <begin position="11"/>
        <end position="128"/>
    </location>
</feature>
<dbReference type="STRING" id="589924.Ferp_2439"/>
<dbReference type="SMART" id="SM00748">
    <property type="entry name" value="HEPN"/>
    <property type="match status" value="1"/>
</dbReference>
<dbReference type="GeneID" id="8779980"/>
<gene>
    <name evidence="2" type="ordered locus">Ferp_2439</name>
</gene>
<evidence type="ECO:0000313" key="3">
    <source>
        <dbReference type="Proteomes" id="UP000002613"/>
    </source>
</evidence>
<dbReference type="eggNOG" id="arCOG01192">
    <property type="taxonomic scope" value="Archaea"/>
</dbReference>
<dbReference type="PaxDb" id="589924-Ferp_2439"/>
<accession>D3S256</accession>
<keyword evidence="3" id="KW-1185">Reference proteome</keyword>
<dbReference type="Proteomes" id="UP000002613">
    <property type="component" value="Chromosome"/>
</dbReference>
<reference evidence="2 3" key="2">
    <citation type="journal article" date="2011" name="Stand. Genomic Sci.">
        <title>Complete genome sequence of Ferroglobus placidus AEDII12DO.</title>
        <authorList>
            <person name="Anderson I."/>
            <person name="Risso C."/>
            <person name="Holmes D."/>
            <person name="Lucas S."/>
            <person name="Copeland A."/>
            <person name="Lapidus A."/>
            <person name="Cheng J.F."/>
            <person name="Bruce D."/>
            <person name="Goodwin L."/>
            <person name="Pitluck S."/>
            <person name="Saunders E."/>
            <person name="Brettin T."/>
            <person name="Detter J.C."/>
            <person name="Han C."/>
            <person name="Tapia R."/>
            <person name="Larimer F."/>
            <person name="Land M."/>
            <person name="Hauser L."/>
            <person name="Woyke T."/>
            <person name="Lovley D."/>
            <person name="Kyrpides N."/>
            <person name="Ivanova N."/>
        </authorList>
    </citation>
    <scope>NUCLEOTIDE SEQUENCE [LARGE SCALE GENOMIC DNA]</scope>
    <source>
        <strain evidence="3">DSM 10642 / AEDII12DO</strain>
    </source>
</reference>
<reference evidence="3" key="1">
    <citation type="submission" date="2010-02" db="EMBL/GenBank/DDBJ databases">
        <title>Complete sequence of Ferroglobus placidus DSM 10642.</title>
        <authorList>
            <consortium name="US DOE Joint Genome Institute"/>
            <person name="Lucas S."/>
            <person name="Copeland A."/>
            <person name="Lapidus A."/>
            <person name="Cheng J.-F."/>
            <person name="Bruce D."/>
            <person name="Goodwin L."/>
            <person name="Pitluck S."/>
            <person name="Saunders E."/>
            <person name="Brettin T."/>
            <person name="Detter J.C."/>
            <person name="Han C."/>
            <person name="Tapia R."/>
            <person name="Larimer F."/>
            <person name="Land M."/>
            <person name="Hauser L."/>
            <person name="Kyrpides N."/>
            <person name="Ivanova N."/>
            <person name="Holmes D."/>
            <person name="Lovley D."/>
            <person name="Kyrpides N."/>
            <person name="Anderson I.J."/>
            <person name="Woyke T."/>
        </authorList>
    </citation>
    <scope>NUCLEOTIDE SEQUENCE [LARGE SCALE GENOMIC DNA]</scope>
    <source>
        <strain evidence="3">DSM 10642 / AEDII12DO</strain>
    </source>
</reference>
<dbReference type="AlphaFoldDB" id="D3S256"/>
<dbReference type="PROSITE" id="PS50910">
    <property type="entry name" value="HEPN"/>
    <property type="match status" value="1"/>
</dbReference>
<dbReference type="EMBL" id="CP001899">
    <property type="protein sequence ID" value="ADC66547.1"/>
    <property type="molecule type" value="Genomic_DNA"/>
</dbReference>
<dbReference type="HOGENOM" id="CLU_153285_0_0_2"/>
<proteinExistence type="predicted"/>
<dbReference type="Pfam" id="PF05168">
    <property type="entry name" value="HEPN"/>
    <property type="match status" value="1"/>
</dbReference>